<organism evidence="1">
    <name type="scientific">uncultured Caudovirales phage</name>
    <dbReference type="NCBI Taxonomy" id="2100421"/>
    <lineage>
        <taxon>Viruses</taxon>
        <taxon>Duplodnaviria</taxon>
        <taxon>Heunggongvirae</taxon>
        <taxon>Uroviricota</taxon>
        <taxon>Caudoviricetes</taxon>
        <taxon>Peduoviridae</taxon>
        <taxon>Maltschvirus</taxon>
        <taxon>Maltschvirus maltsch</taxon>
    </lineage>
</organism>
<accession>A0A6J5LE69</accession>
<evidence type="ECO:0000313" key="1">
    <source>
        <dbReference type="EMBL" id="CAB4131486.1"/>
    </source>
</evidence>
<dbReference type="Pfam" id="PF11246">
    <property type="entry name" value="Phage_gp53"/>
    <property type="match status" value="1"/>
</dbReference>
<gene>
    <name evidence="1" type="ORF">UFOVP132_110</name>
</gene>
<proteinExistence type="predicted"/>
<dbReference type="EMBL" id="LR796247">
    <property type="protein sequence ID" value="CAB4131486.1"/>
    <property type="molecule type" value="Genomic_DNA"/>
</dbReference>
<protein>
    <submittedName>
        <fullName evidence="1">Baseplate wedge protein gp53, bacteriophage T4</fullName>
    </submittedName>
</protein>
<sequence length="293" mass="33732">MAETYFKNFNIISYANNYAIDLTERVVGLKNTLKNPYIFYPMTVVQGVRPDQLAYGNYQDPYASWIFYITNDILDPYYEWYLTDYQLTQFIKDKYGTLQRAMDRVAYYRNDYTDKNSIDQAAFNALTPGQMQYWEPVYGVGSYVIEFHRKAMEIKASTNFILSIGYTGNAAGFISDEVLNIKYSRTTSGTAQFIQANSTNMLIQHINGDAFPHDDVVITANSYIYGVESSSNVQITSCSFIANNIPADVRAYYSPVYYYDLEVEKNEGNKTIRLLQADYVPDFLRSFKTLLSQ</sequence>
<name>A0A6J5LE69_9CAUD</name>
<dbReference type="InterPro" id="IPR022607">
    <property type="entry name" value="Phage_T4_Gp53_baseplate_wedge"/>
</dbReference>
<reference evidence="1" key="1">
    <citation type="submission" date="2020-04" db="EMBL/GenBank/DDBJ databases">
        <authorList>
            <person name="Chiriac C."/>
            <person name="Salcher M."/>
            <person name="Ghai R."/>
            <person name="Kavagutti S V."/>
        </authorList>
    </citation>
    <scope>NUCLEOTIDE SEQUENCE</scope>
</reference>